<keyword evidence="1" id="KW-0378">Hydrolase</keyword>
<dbReference type="Proteomes" id="UP000666369">
    <property type="component" value="Unassembled WGS sequence"/>
</dbReference>
<evidence type="ECO:0000313" key="5">
    <source>
        <dbReference type="EMBL" id="NGZ85278.1"/>
    </source>
</evidence>
<sequence>MNRFVQQSLCVGALLCAALTAQAAPTVVNGGFEAGDFTGWSLVGDQDYNVVAGDNPHTGDFSAFFGQTDAAATLSQSLATVAGHAYTVSFWLSNLGGSVNNIDTVNSFEILIDGAKLLDVQDKTATSYTKFQQAFTATSSSTVLAFSFKHDENFWLLDDVAVSEVPPTIPSVPEPSTVLMLALGLGALLLRRRLA</sequence>
<dbReference type="SUPFAM" id="SSF49785">
    <property type="entry name" value="Galactose-binding domain-like"/>
    <property type="match status" value="1"/>
</dbReference>
<dbReference type="RefSeq" id="WP_166103628.1">
    <property type="nucleotide sequence ID" value="NZ_JAADJT010000005.1"/>
</dbReference>
<accession>A0ABX0FL15</accession>
<dbReference type="InterPro" id="IPR008979">
    <property type="entry name" value="Galactose-bd-like_sf"/>
</dbReference>
<dbReference type="NCBIfam" id="TIGR02595">
    <property type="entry name" value="PEP_CTERM"/>
    <property type="match status" value="1"/>
</dbReference>
<feature type="signal peptide" evidence="2">
    <location>
        <begin position="1"/>
        <end position="23"/>
    </location>
</feature>
<feature type="domain" description="CBM-cenC" evidence="3">
    <location>
        <begin position="26"/>
        <end position="149"/>
    </location>
</feature>
<reference evidence="6" key="2">
    <citation type="submission" date="2023-07" db="EMBL/GenBank/DDBJ databases">
        <title>Duganella aceri sp. nov., isolated from tree sap.</title>
        <authorList>
            <person name="Kim I.S."/>
        </authorList>
    </citation>
    <scope>NUCLEOTIDE SEQUENCE [LARGE SCALE GENOMIC DNA]</scope>
    <source>
        <strain evidence="6">SAP-35</strain>
    </source>
</reference>
<evidence type="ECO:0000256" key="1">
    <source>
        <dbReference type="ARBA" id="ARBA00022801"/>
    </source>
</evidence>
<evidence type="ECO:0000256" key="2">
    <source>
        <dbReference type="SAM" id="SignalP"/>
    </source>
</evidence>
<dbReference type="EMBL" id="JAADJT010000005">
    <property type="protein sequence ID" value="NGZ85278.1"/>
    <property type="molecule type" value="Genomic_DNA"/>
</dbReference>
<organism evidence="5 6">
    <name type="scientific">Duganella aceris</name>
    <dbReference type="NCBI Taxonomy" id="2703883"/>
    <lineage>
        <taxon>Bacteria</taxon>
        <taxon>Pseudomonadati</taxon>
        <taxon>Pseudomonadota</taxon>
        <taxon>Betaproteobacteria</taxon>
        <taxon>Burkholderiales</taxon>
        <taxon>Oxalobacteraceae</taxon>
        <taxon>Telluria group</taxon>
        <taxon>Duganella</taxon>
    </lineage>
</organism>
<proteinExistence type="predicted"/>
<protein>
    <submittedName>
        <fullName evidence="5">PEP-CTERM sorting domain-containing protein</fullName>
    </submittedName>
</protein>
<feature type="domain" description="Ice-binding protein C-terminal" evidence="4">
    <location>
        <begin position="171"/>
        <end position="193"/>
    </location>
</feature>
<evidence type="ECO:0000259" key="3">
    <source>
        <dbReference type="Pfam" id="PF02018"/>
    </source>
</evidence>
<keyword evidence="2" id="KW-0732">Signal</keyword>
<evidence type="ECO:0000259" key="4">
    <source>
        <dbReference type="Pfam" id="PF07589"/>
    </source>
</evidence>
<dbReference type="Pfam" id="PF07589">
    <property type="entry name" value="PEP-CTERM"/>
    <property type="match status" value="1"/>
</dbReference>
<dbReference type="InterPro" id="IPR013424">
    <property type="entry name" value="Ice-binding_C"/>
</dbReference>
<dbReference type="Gene3D" id="2.60.120.260">
    <property type="entry name" value="Galactose-binding domain-like"/>
    <property type="match status" value="1"/>
</dbReference>
<reference evidence="5 6" key="1">
    <citation type="submission" date="2020-01" db="EMBL/GenBank/DDBJ databases">
        <authorList>
            <person name="Lee S.D."/>
        </authorList>
    </citation>
    <scope>NUCLEOTIDE SEQUENCE [LARGE SCALE GENOMIC DNA]</scope>
    <source>
        <strain evidence="5 6">SAP-35</strain>
    </source>
</reference>
<name>A0ABX0FL15_9BURK</name>
<gene>
    <name evidence="5" type="ORF">GW587_13550</name>
</gene>
<dbReference type="InterPro" id="IPR003305">
    <property type="entry name" value="CenC_carb-bd"/>
</dbReference>
<feature type="chain" id="PRO_5046363980" evidence="2">
    <location>
        <begin position="24"/>
        <end position="195"/>
    </location>
</feature>
<evidence type="ECO:0000313" key="6">
    <source>
        <dbReference type="Proteomes" id="UP000666369"/>
    </source>
</evidence>
<keyword evidence="6" id="KW-1185">Reference proteome</keyword>
<comment type="caution">
    <text evidence="5">The sequence shown here is derived from an EMBL/GenBank/DDBJ whole genome shotgun (WGS) entry which is preliminary data.</text>
</comment>
<dbReference type="Pfam" id="PF02018">
    <property type="entry name" value="CBM_4_9"/>
    <property type="match status" value="1"/>
</dbReference>